<proteinExistence type="predicted"/>
<accession>A0A917FSD7</accession>
<protein>
    <submittedName>
        <fullName evidence="1">Uncharacterized protein</fullName>
    </submittedName>
</protein>
<keyword evidence="2" id="KW-1185">Reference proteome</keyword>
<reference evidence="1" key="2">
    <citation type="submission" date="2020-09" db="EMBL/GenBank/DDBJ databases">
        <authorList>
            <person name="Sun Q."/>
            <person name="Zhou Y."/>
        </authorList>
    </citation>
    <scope>NUCLEOTIDE SEQUENCE</scope>
    <source>
        <strain evidence="1">CGMCC 1.12987</strain>
    </source>
</reference>
<reference evidence="1" key="1">
    <citation type="journal article" date="2014" name="Int. J. Syst. Evol. Microbiol.">
        <title>Complete genome sequence of Corynebacterium casei LMG S-19264T (=DSM 44701T), isolated from a smear-ripened cheese.</title>
        <authorList>
            <consortium name="US DOE Joint Genome Institute (JGI-PGF)"/>
            <person name="Walter F."/>
            <person name="Albersmeier A."/>
            <person name="Kalinowski J."/>
            <person name="Ruckert C."/>
        </authorList>
    </citation>
    <scope>NUCLEOTIDE SEQUENCE</scope>
    <source>
        <strain evidence="1">CGMCC 1.12987</strain>
    </source>
</reference>
<dbReference type="Proteomes" id="UP000644756">
    <property type="component" value="Unassembled WGS sequence"/>
</dbReference>
<comment type="caution">
    <text evidence="1">The sequence shown here is derived from an EMBL/GenBank/DDBJ whole genome shotgun (WGS) entry which is preliminary data.</text>
</comment>
<evidence type="ECO:0000313" key="2">
    <source>
        <dbReference type="Proteomes" id="UP000644756"/>
    </source>
</evidence>
<dbReference type="EMBL" id="BMGR01000004">
    <property type="protein sequence ID" value="GGF99415.1"/>
    <property type="molecule type" value="Genomic_DNA"/>
</dbReference>
<gene>
    <name evidence="1" type="ORF">GCM10010916_15880</name>
</gene>
<dbReference type="AlphaFoldDB" id="A0A917FSD7"/>
<sequence length="171" mass="20023">MDQQTTICPWCHTEIVWDEELGPEEYCPHCENELKGYRTLSLNVDNDEDEDEEMNDGEPDMNLYSSGQEEGFRSTNRSMLALEETVERILDQQEEVPECPSCREYMLETGRQTMSKEEGYEPTAHEHIGDALLPVPFQVIWYVCPTCFQMQNRLRFNDREELLRRLSSGSK</sequence>
<name>A0A917FSD7_9BACL</name>
<evidence type="ECO:0000313" key="1">
    <source>
        <dbReference type="EMBL" id="GGF99415.1"/>
    </source>
</evidence>
<organism evidence="1 2">
    <name type="scientific">Paenibacillus abyssi</name>
    <dbReference type="NCBI Taxonomy" id="1340531"/>
    <lineage>
        <taxon>Bacteria</taxon>
        <taxon>Bacillati</taxon>
        <taxon>Bacillota</taxon>
        <taxon>Bacilli</taxon>
        <taxon>Bacillales</taxon>
        <taxon>Paenibacillaceae</taxon>
        <taxon>Paenibacillus</taxon>
    </lineage>
</organism>